<evidence type="ECO:0000313" key="3">
    <source>
        <dbReference type="EMBL" id="EME37702.1"/>
    </source>
</evidence>
<evidence type="ECO:0000256" key="1">
    <source>
        <dbReference type="SAM" id="MobiDB-lite"/>
    </source>
</evidence>
<proteinExistence type="predicted"/>
<dbReference type="Pfam" id="PF14683">
    <property type="entry name" value="CBM-like"/>
    <property type="match status" value="1"/>
</dbReference>
<sequence length="279" mass="30369">MSPRPQTVQGIEAEAGIGRLELRWQALPWEPLIDHYRIYSGAPRGRGREPDSEHLVGRTVFPRFVLDGLDPAGEQHSLTVIAVSDAGRLSPSSRALIAASQASVTETGTELAAIGSFDGRTHELQFAPKDYAKIPKAYPQALIEFRQGDDEPRQAWPYLLPGPGDAWASRKSYRARWVVELDEAPGTTDLALWLVDTTSLGGRLDIVVNGTPVRGIELPRGSNKGSRQGDATATGSPLKRSRHELELPAGTLRAGENYVEFVLAEGGWVAWDALGLFAR</sequence>
<dbReference type="Gene3D" id="2.60.40.10">
    <property type="entry name" value="Immunoglobulins"/>
    <property type="match status" value="1"/>
</dbReference>
<evidence type="ECO:0000259" key="2">
    <source>
        <dbReference type="Pfam" id="PF14683"/>
    </source>
</evidence>
<comment type="caution">
    <text evidence="3">The sequence shown here is derived from an EMBL/GenBank/DDBJ whole genome shotgun (WGS) entry which is preliminary data.</text>
</comment>
<dbReference type="EMBL" id="ANHZ02000002">
    <property type="protein sequence ID" value="EME37702.1"/>
    <property type="molecule type" value="Genomic_DNA"/>
</dbReference>
<feature type="compositionally biased region" description="Polar residues" evidence="1">
    <location>
        <begin position="223"/>
        <end position="235"/>
    </location>
</feature>
<accession>M2WGK8</accession>
<dbReference type="RefSeq" id="WP_006213458.1">
    <property type="nucleotide sequence ID" value="NZ_ANHZ02000002.1"/>
</dbReference>
<keyword evidence="4" id="KW-1185">Reference proteome</keyword>
<name>M2WGK8_9MICC</name>
<protein>
    <recommendedName>
        <fullName evidence="2">Rhamnogalacturonan lyase domain-containing protein</fullName>
    </recommendedName>
</protein>
<feature type="region of interest" description="Disordered" evidence="1">
    <location>
        <begin position="217"/>
        <end position="242"/>
    </location>
</feature>
<evidence type="ECO:0000313" key="4">
    <source>
        <dbReference type="Proteomes" id="UP000009877"/>
    </source>
</evidence>
<dbReference type="STRING" id="71999.KPaMU14_09675"/>
<dbReference type="AlphaFoldDB" id="M2WGK8"/>
<reference evidence="3 4" key="1">
    <citation type="journal article" date="2014" name="Genome Announc.">
        <title>Draft Genome Sequence of Kocuria palustris PEL.</title>
        <authorList>
            <person name="Sharma G."/>
            <person name="Khatri I."/>
            <person name="Subramanian S."/>
        </authorList>
    </citation>
    <scope>NUCLEOTIDE SEQUENCE [LARGE SCALE GENOMIC DNA]</scope>
    <source>
        <strain evidence="3 4">PEL</strain>
    </source>
</reference>
<gene>
    <name evidence="3" type="ORF">C884_01076</name>
</gene>
<dbReference type="InterPro" id="IPR013783">
    <property type="entry name" value="Ig-like_fold"/>
</dbReference>
<feature type="domain" description="Rhamnogalacturonan lyase" evidence="2">
    <location>
        <begin position="113"/>
        <end position="274"/>
    </location>
</feature>
<dbReference type="Proteomes" id="UP000009877">
    <property type="component" value="Unassembled WGS sequence"/>
</dbReference>
<dbReference type="GO" id="GO:0005975">
    <property type="term" value="P:carbohydrate metabolic process"/>
    <property type="evidence" value="ECO:0007669"/>
    <property type="project" value="UniProtKB-ARBA"/>
</dbReference>
<dbReference type="InterPro" id="IPR029411">
    <property type="entry name" value="RG-lyase_III"/>
</dbReference>
<organism evidence="3 4">
    <name type="scientific">Kocuria palustris PEL</name>
    <dbReference type="NCBI Taxonomy" id="1236550"/>
    <lineage>
        <taxon>Bacteria</taxon>
        <taxon>Bacillati</taxon>
        <taxon>Actinomycetota</taxon>
        <taxon>Actinomycetes</taxon>
        <taxon>Micrococcales</taxon>
        <taxon>Micrococcaceae</taxon>
        <taxon>Kocuria</taxon>
    </lineage>
</organism>